<sequence length="93" mass="10654">MSRFQKPEPAKPNHDEQGCNNDGQPGLKRQPVNRHPLVVSPHPRQPANQRQAGKLQSEQIGDHQEAQTSQHDKNRKCEHYTRIILILGHTGRR</sequence>
<dbReference type="EMBL" id="VSSQ01059101">
    <property type="protein sequence ID" value="MPN12702.1"/>
    <property type="molecule type" value="Genomic_DNA"/>
</dbReference>
<proteinExistence type="predicted"/>
<feature type="region of interest" description="Disordered" evidence="1">
    <location>
        <begin position="1"/>
        <end position="75"/>
    </location>
</feature>
<feature type="compositionally biased region" description="Basic and acidic residues" evidence="1">
    <location>
        <begin position="60"/>
        <end position="75"/>
    </location>
</feature>
<feature type="compositionally biased region" description="Polar residues" evidence="1">
    <location>
        <begin position="46"/>
        <end position="59"/>
    </location>
</feature>
<organism evidence="2">
    <name type="scientific">bioreactor metagenome</name>
    <dbReference type="NCBI Taxonomy" id="1076179"/>
    <lineage>
        <taxon>unclassified sequences</taxon>
        <taxon>metagenomes</taxon>
        <taxon>ecological metagenomes</taxon>
    </lineage>
</organism>
<reference evidence="2" key="1">
    <citation type="submission" date="2019-08" db="EMBL/GenBank/DDBJ databases">
        <authorList>
            <person name="Kucharzyk K."/>
            <person name="Murdoch R.W."/>
            <person name="Higgins S."/>
            <person name="Loffler F."/>
        </authorList>
    </citation>
    <scope>NUCLEOTIDE SEQUENCE</scope>
</reference>
<gene>
    <name evidence="2" type="ORF">SDC9_160021</name>
</gene>
<protein>
    <submittedName>
        <fullName evidence="2">Uncharacterized protein</fullName>
    </submittedName>
</protein>
<feature type="compositionally biased region" description="Basic and acidic residues" evidence="1">
    <location>
        <begin position="1"/>
        <end position="17"/>
    </location>
</feature>
<comment type="caution">
    <text evidence="2">The sequence shown here is derived from an EMBL/GenBank/DDBJ whole genome shotgun (WGS) entry which is preliminary data.</text>
</comment>
<evidence type="ECO:0000313" key="2">
    <source>
        <dbReference type="EMBL" id="MPN12702.1"/>
    </source>
</evidence>
<evidence type="ECO:0000256" key="1">
    <source>
        <dbReference type="SAM" id="MobiDB-lite"/>
    </source>
</evidence>
<accession>A0A645FGT1</accession>
<dbReference type="AlphaFoldDB" id="A0A645FGT1"/>
<name>A0A645FGT1_9ZZZZ</name>